<comment type="caution">
    <text evidence="3">The sequence shown here is derived from an EMBL/GenBank/DDBJ whole genome shotgun (WGS) entry which is preliminary data.</text>
</comment>
<gene>
    <name evidence="3" type="ORF">TWF696_001327</name>
</gene>
<organism evidence="3 4">
    <name type="scientific">Orbilia brochopaga</name>
    <dbReference type="NCBI Taxonomy" id="3140254"/>
    <lineage>
        <taxon>Eukaryota</taxon>
        <taxon>Fungi</taxon>
        <taxon>Dikarya</taxon>
        <taxon>Ascomycota</taxon>
        <taxon>Pezizomycotina</taxon>
        <taxon>Orbiliomycetes</taxon>
        <taxon>Orbiliales</taxon>
        <taxon>Orbiliaceae</taxon>
        <taxon>Orbilia</taxon>
    </lineage>
</organism>
<sequence length="367" mass="39063">MLFSLRVSLLLSLSLTPAFVHATNQDVFATITAAPDLTLAKALLPRQQDGSYACYWFSTIFAQCSSQGYNKAGGISGLPYCMCYPDRSYDPNKVDGYIEQCYNYGGAGDPSFASNFATFLGMCRSAGDIRGTLSAKFSACSAQSSVQEDCAAQGYGQRDGRYALAVCACYSSYLYRPELFDNLYSSCYSYIEAAETTLINQYWPLVGYCSSQGDIRQTMSEGSSQCSSVANVLSSCSRFSQFRTGSRTDKASFFCYDQNTRFIGATRDESAQICYSFATEYWPEMANSVSSYQYLCSLAGNVRAQSGSGGGGGGGGSGGGQDGVPSPGSSTSVAQATDSPNSALKANASPALITFLGTVCVALHQLL</sequence>
<keyword evidence="4" id="KW-1185">Reference proteome</keyword>
<feature type="region of interest" description="Disordered" evidence="1">
    <location>
        <begin position="307"/>
        <end position="338"/>
    </location>
</feature>
<dbReference type="EMBL" id="JAVHNQ010000010">
    <property type="protein sequence ID" value="KAK6337849.1"/>
    <property type="molecule type" value="Genomic_DNA"/>
</dbReference>
<dbReference type="AlphaFoldDB" id="A0AAV9UAP2"/>
<reference evidence="3 4" key="1">
    <citation type="submission" date="2019-10" db="EMBL/GenBank/DDBJ databases">
        <authorList>
            <person name="Palmer J.M."/>
        </authorList>
    </citation>
    <scope>NUCLEOTIDE SEQUENCE [LARGE SCALE GENOMIC DNA]</scope>
    <source>
        <strain evidence="3 4">TWF696</strain>
    </source>
</reference>
<evidence type="ECO:0000256" key="2">
    <source>
        <dbReference type="SAM" id="SignalP"/>
    </source>
</evidence>
<name>A0AAV9UAP2_9PEZI</name>
<evidence type="ECO:0000256" key="1">
    <source>
        <dbReference type="SAM" id="MobiDB-lite"/>
    </source>
</evidence>
<dbReference type="Proteomes" id="UP001375240">
    <property type="component" value="Unassembled WGS sequence"/>
</dbReference>
<feature type="compositionally biased region" description="Gly residues" evidence="1">
    <location>
        <begin position="307"/>
        <end position="322"/>
    </location>
</feature>
<evidence type="ECO:0000313" key="3">
    <source>
        <dbReference type="EMBL" id="KAK6337849.1"/>
    </source>
</evidence>
<evidence type="ECO:0000313" key="4">
    <source>
        <dbReference type="Proteomes" id="UP001375240"/>
    </source>
</evidence>
<accession>A0AAV9UAP2</accession>
<feature type="chain" id="PRO_5043664844" evidence="2">
    <location>
        <begin position="23"/>
        <end position="367"/>
    </location>
</feature>
<protein>
    <submittedName>
        <fullName evidence="3">Uncharacterized protein</fullName>
    </submittedName>
</protein>
<proteinExistence type="predicted"/>
<keyword evidence="2" id="KW-0732">Signal</keyword>
<feature type="signal peptide" evidence="2">
    <location>
        <begin position="1"/>
        <end position="22"/>
    </location>
</feature>